<accession>A0A8X7BJP4</accession>
<reference evidence="1" key="1">
    <citation type="submission" date="2020-08" db="EMBL/GenBank/DDBJ databases">
        <title>Multicomponent nature underlies the extraordinary mechanical properties of spider dragline silk.</title>
        <authorList>
            <person name="Kono N."/>
            <person name="Nakamura H."/>
            <person name="Mori M."/>
            <person name="Yoshida Y."/>
            <person name="Ohtoshi R."/>
            <person name="Malay A.D."/>
            <person name="Moran D.A.P."/>
            <person name="Tomita M."/>
            <person name="Numata K."/>
            <person name="Arakawa K."/>
        </authorList>
    </citation>
    <scope>NUCLEOTIDE SEQUENCE</scope>
</reference>
<dbReference type="AlphaFoldDB" id="A0A8X7BJP4"/>
<keyword evidence="2" id="KW-1185">Reference proteome</keyword>
<sequence length="115" mass="13131">MSNTSLAIQIASVPPIEHVWDMMGRRLYLPGNVDDLAPDHWSKFGKKYRRRPSGHLDCENSPQSHIWCTLMWETAKVEFLHSAERHDGHWLKRGDPGGVPKVLDGVEGFLARMRA</sequence>
<organism evidence="1 2">
    <name type="scientific">Trichonephila clavipes</name>
    <name type="common">Golden silk orbweaver</name>
    <name type="synonym">Nephila clavipes</name>
    <dbReference type="NCBI Taxonomy" id="2585209"/>
    <lineage>
        <taxon>Eukaryota</taxon>
        <taxon>Metazoa</taxon>
        <taxon>Ecdysozoa</taxon>
        <taxon>Arthropoda</taxon>
        <taxon>Chelicerata</taxon>
        <taxon>Arachnida</taxon>
        <taxon>Araneae</taxon>
        <taxon>Araneomorphae</taxon>
        <taxon>Entelegynae</taxon>
        <taxon>Araneoidea</taxon>
        <taxon>Nephilidae</taxon>
        <taxon>Trichonephila</taxon>
    </lineage>
</organism>
<evidence type="ECO:0000313" key="2">
    <source>
        <dbReference type="Proteomes" id="UP000887159"/>
    </source>
</evidence>
<dbReference type="EMBL" id="BMAU01021418">
    <property type="protein sequence ID" value="GFY33735.1"/>
    <property type="molecule type" value="Genomic_DNA"/>
</dbReference>
<evidence type="ECO:0000313" key="1">
    <source>
        <dbReference type="EMBL" id="GFY33735.1"/>
    </source>
</evidence>
<proteinExistence type="predicted"/>
<name>A0A8X7BJP4_TRICX</name>
<gene>
    <name evidence="1" type="ORF">TNCV_4594471</name>
</gene>
<dbReference type="Proteomes" id="UP000887159">
    <property type="component" value="Unassembled WGS sequence"/>
</dbReference>
<comment type="caution">
    <text evidence="1">The sequence shown here is derived from an EMBL/GenBank/DDBJ whole genome shotgun (WGS) entry which is preliminary data.</text>
</comment>
<protein>
    <submittedName>
        <fullName evidence="1">Uncharacterized protein</fullName>
    </submittedName>
</protein>